<dbReference type="Pfam" id="PF07693">
    <property type="entry name" value="KAP_NTPase"/>
    <property type="match status" value="1"/>
</dbReference>
<dbReference type="OrthoDB" id="88903at2"/>
<feature type="transmembrane region" description="Helical" evidence="2">
    <location>
        <begin position="141"/>
        <end position="160"/>
    </location>
</feature>
<evidence type="ECO:0000313" key="4">
    <source>
        <dbReference type="EMBL" id="RKF23260.1"/>
    </source>
</evidence>
<keyword evidence="2" id="KW-0812">Transmembrane</keyword>
<dbReference type="RefSeq" id="WP_120323164.1">
    <property type="nucleotide sequence ID" value="NZ_RAPF01000001.1"/>
</dbReference>
<organism evidence="4 5">
    <name type="scientific">Altericroceibacterium spongiae</name>
    <dbReference type="NCBI Taxonomy" id="2320269"/>
    <lineage>
        <taxon>Bacteria</taxon>
        <taxon>Pseudomonadati</taxon>
        <taxon>Pseudomonadota</taxon>
        <taxon>Alphaproteobacteria</taxon>
        <taxon>Sphingomonadales</taxon>
        <taxon>Erythrobacteraceae</taxon>
        <taxon>Altericroceibacterium</taxon>
    </lineage>
</organism>
<feature type="transmembrane region" description="Helical" evidence="2">
    <location>
        <begin position="172"/>
        <end position="193"/>
    </location>
</feature>
<evidence type="ECO:0000313" key="5">
    <source>
        <dbReference type="Proteomes" id="UP000284395"/>
    </source>
</evidence>
<evidence type="ECO:0000256" key="1">
    <source>
        <dbReference type="SAM" id="MobiDB-lite"/>
    </source>
</evidence>
<keyword evidence="2" id="KW-0472">Membrane</keyword>
<feature type="domain" description="KAP NTPase" evidence="3">
    <location>
        <begin position="30"/>
        <end position="412"/>
    </location>
</feature>
<dbReference type="InterPro" id="IPR027417">
    <property type="entry name" value="P-loop_NTPase"/>
</dbReference>
<sequence length="1138" mass="124986">MDSEPNEELNIKFIKDAPSDEDFFGSHGRVSDAVADVIIEPNGIQSIGLLGSWGSGKSTVVKQVEDRLARSAQYIHSFNYDAWLNQNDPPRRSFLEALIQNLVDNSLSSKRDWESRLADLAGKSEETTTTTDRKLSSTGKWLVGSLALVPIGTVVLGAGLSSEDVNNEKLLILLGALLTLAPAVVGLFFYIMWRPWQLSWLLGITKKGFWTEHREPHTKESILALLTNQSIERTDTTTKISPEPTASEFRVVFRDILAVLKEKRMQLVIVIDNLDRLPEDDAMELWATIRSLFVGPEFYGIGVEVTPPPTVVVPIDERSVERMFASNGSAEAPALAQSFLDKTFDASFYISDPVMSDWREFFKQKLNEAFGEFATEERVYWTTRFLEERMATDTRLQRVTPRALIKTVNSIVALAKQWGLSTLDFLSLALFAINRDQIAKAPTQFVEGTRPLADRALADWRREVLALHYGVTKDKAYQALLLEPLKAAISSGNADEFARLAAVPGFSAVYEQVISGPPEAATTPGPDPEFVLNAALLSEEHKTQSWASRGLVTLALTWPTCGKVGAFRTDFAEAIGAMEPYNKQASFLTSSASQLAASLPEASLDREGLNSIVDALKLINKAAIKRGVKPPTVMATLPHKELFTLVEDVPSDLLPILATDKSAAEVITALEAALKNPDESTDVATATRALSQRPTIRFKGGKSPDWNPLVATANSTIAGNNASFHGTGPSVDVLGILHDTNENAKTNIQQLFDQGHLANRLNEADAEKDLRLTTDITALMMLKGTDFAAPNGKSWEQMVNDHKDFAENLDSSLSWYLKKDRITFALEALQTRKSLRPAIGELAKLCVSEKGCVGLSTSYVLNHVSLLGGLIGEELLDSALTILARRTDFWAALEAVQSGSRYEAAFLRLSGLDGVDGDQLLVDLKKRLSELVNEDWEEGIAEEGVAYRFAKLYGDEMGQKGGLGDELKAALKDYRPQLLNAENPVRERWFFLTAFVSAGTRATLYKNLRDTIHAGSHVEDLGGLIRAGGARFLEEGKFADASDKTARHVILPLLASNDGVAVLDEQAELFRLILRDSDKETKVAAREAIDSLNSSSETDEKRKSLEVLEAFERMLPKPKKAKASEKSEVDAGDPSSDE</sequence>
<dbReference type="Proteomes" id="UP000284395">
    <property type="component" value="Unassembled WGS sequence"/>
</dbReference>
<dbReference type="EMBL" id="RAPF01000001">
    <property type="protein sequence ID" value="RKF23260.1"/>
    <property type="molecule type" value="Genomic_DNA"/>
</dbReference>
<reference evidence="4 5" key="1">
    <citation type="submission" date="2018-09" db="EMBL/GenBank/DDBJ databases">
        <title>Altererythrobacter spongiae sp. nov., isolated from a marine sponge.</title>
        <authorList>
            <person name="Zhuang L."/>
            <person name="Luo L."/>
        </authorList>
    </citation>
    <scope>NUCLEOTIDE SEQUENCE [LARGE SCALE GENOMIC DNA]</scope>
    <source>
        <strain evidence="4 5">HN-Y73</strain>
    </source>
</reference>
<dbReference type="SUPFAM" id="SSF52540">
    <property type="entry name" value="P-loop containing nucleoside triphosphate hydrolases"/>
    <property type="match status" value="1"/>
</dbReference>
<gene>
    <name evidence="4" type="ORF">D6851_01925</name>
</gene>
<dbReference type="InterPro" id="IPR011646">
    <property type="entry name" value="KAP_P-loop"/>
</dbReference>
<protein>
    <recommendedName>
        <fullName evidence="3">KAP NTPase domain-containing protein</fullName>
    </recommendedName>
</protein>
<proteinExistence type="predicted"/>
<dbReference type="AlphaFoldDB" id="A0A420ERI8"/>
<evidence type="ECO:0000259" key="3">
    <source>
        <dbReference type="Pfam" id="PF07693"/>
    </source>
</evidence>
<keyword evidence="5" id="KW-1185">Reference proteome</keyword>
<name>A0A420ERI8_9SPHN</name>
<feature type="region of interest" description="Disordered" evidence="1">
    <location>
        <begin position="1116"/>
        <end position="1138"/>
    </location>
</feature>
<comment type="caution">
    <text evidence="4">The sequence shown here is derived from an EMBL/GenBank/DDBJ whole genome shotgun (WGS) entry which is preliminary data.</text>
</comment>
<accession>A0A420ERI8</accession>
<evidence type="ECO:0000256" key="2">
    <source>
        <dbReference type="SAM" id="Phobius"/>
    </source>
</evidence>
<keyword evidence="2" id="KW-1133">Transmembrane helix</keyword>